<dbReference type="Proteomes" id="UP000182771">
    <property type="component" value="Unassembled WGS sequence"/>
</dbReference>
<keyword evidence="11" id="KW-0482">Metalloprotease</keyword>
<keyword evidence="16" id="KW-1185">Reference proteome</keyword>
<dbReference type="GO" id="GO:0006508">
    <property type="term" value="P:proteolysis"/>
    <property type="evidence" value="ECO:0007669"/>
    <property type="project" value="UniProtKB-KW"/>
</dbReference>
<keyword evidence="7" id="KW-0645">Protease</keyword>
<dbReference type="GeneID" id="85016247"/>
<proteinExistence type="inferred from homology"/>
<reference evidence="15 16" key="1">
    <citation type="submission" date="2016-10" db="EMBL/GenBank/DDBJ databases">
        <authorList>
            <person name="Varghese N."/>
            <person name="Submissions S."/>
        </authorList>
    </citation>
    <scope>NUCLEOTIDE SEQUENCE [LARGE SCALE GENOMIC DNA]</scope>
    <source>
        <strain evidence="15 16">DSM 11449</strain>
    </source>
</reference>
<evidence type="ECO:0000256" key="8">
    <source>
        <dbReference type="ARBA" id="ARBA00022723"/>
    </source>
</evidence>
<dbReference type="GO" id="GO:0005737">
    <property type="term" value="C:cytoplasm"/>
    <property type="evidence" value="ECO:0007669"/>
    <property type="project" value="TreeGrafter"/>
</dbReference>
<evidence type="ECO:0000256" key="3">
    <source>
        <dbReference type="ARBA" id="ARBA00010136"/>
    </source>
</evidence>
<dbReference type="SUPFAM" id="SSF55486">
    <property type="entry name" value="Metalloproteases ('zincins'), catalytic domain"/>
    <property type="match status" value="1"/>
</dbReference>
<accession>A0A1H2TCP1</accession>
<evidence type="ECO:0000313" key="15">
    <source>
        <dbReference type="EMBL" id="SDW41455.1"/>
    </source>
</evidence>
<evidence type="ECO:0000313" key="16">
    <source>
        <dbReference type="Proteomes" id="UP000182771"/>
    </source>
</evidence>
<evidence type="ECO:0000256" key="9">
    <source>
        <dbReference type="ARBA" id="ARBA00022801"/>
    </source>
</evidence>
<evidence type="ECO:0000259" key="13">
    <source>
        <dbReference type="Pfam" id="PF01433"/>
    </source>
</evidence>
<dbReference type="GO" id="GO:0016285">
    <property type="term" value="F:alanyl aminopeptidase activity"/>
    <property type="evidence" value="ECO:0007669"/>
    <property type="project" value="UniProtKB-EC"/>
</dbReference>
<dbReference type="AlphaFoldDB" id="A0A1H2TCP1"/>
<dbReference type="Pfam" id="PF17900">
    <property type="entry name" value="Peptidase_M1_N"/>
    <property type="match status" value="1"/>
</dbReference>
<dbReference type="GO" id="GO:0005615">
    <property type="term" value="C:extracellular space"/>
    <property type="evidence" value="ECO:0007669"/>
    <property type="project" value="TreeGrafter"/>
</dbReference>
<keyword evidence="12" id="KW-0732">Signal</keyword>
<dbReference type="Gene3D" id="1.10.390.10">
    <property type="entry name" value="Neutral Protease Domain 2"/>
    <property type="match status" value="1"/>
</dbReference>
<dbReference type="InterPro" id="IPR027268">
    <property type="entry name" value="Peptidase_M4/M1_CTD_sf"/>
</dbReference>
<evidence type="ECO:0000256" key="11">
    <source>
        <dbReference type="ARBA" id="ARBA00023049"/>
    </source>
</evidence>
<dbReference type="InterPro" id="IPR001930">
    <property type="entry name" value="Peptidase_M1"/>
</dbReference>
<evidence type="ECO:0000256" key="1">
    <source>
        <dbReference type="ARBA" id="ARBA00000098"/>
    </source>
</evidence>
<organism evidence="15 16">
    <name type="scientific">Capnocytophaga granulosa</name>
    <dbReference type="NCBI Taxonomy" id="45242"/>
    <lineage>
        <taxon>Bacteria</taxon>
        <taxon>Pseudomonadati</taxon>
        <taxon>Bacteroidota</taxon>
        <taxon>Flavobacteriia</taxon>
        <taxon>Flavobacteriales</taxon>
        <taxon>Flavobacteriaceae</taxon>
        <taxon>Capnocytophaga</taxon>
    </lineage>
</organism>
<dbReference type="EMBL" id="FNND01000002">
    <property type="protein sequence ID" value="SDW41455.1"/>
    <property type="molecule type" value="Genomic_DNA"/>
</dbReference>
<keyword evidence="9" id="KW-0378">Hydrolase</keyword>
<dbReference type="Gene3D" id="2.60.40.1730">
    <property type="entry name" value="tricorn interacting facor f3 domain"/>
    <property type="match status" value="1"/>
</dbReference>
<dbReference type="EC" id="3.4.11.2" evidence="4"/>
<dbReference type="InterPro" id="IPR042097">
    <property type="entry name" value="Aminopeptidase_N-like_N_sf"/>
</dbReference>
<comment type="cofactor">
    <cofactor evidence="2">
        <name>Zn(2+)</name>
        <dbReference type="ChEBI" id="CHEBI:29105"/>
    </cofactor>
</comment>
<dbReference type="PRINTS" id="PR00756">
    <property type="entry name" value="ALADIPTASE"/>
</dbReference>
<dbReference type="RefSeq" id="WP_016420256.1">
    <property type="nucleotide sequence ID" value="NZ_FNND01000002.1"/>
</dbReference>
<dbReference type="InterPro" id="IPR016024">
    <property type="entry name" value="ARM-type_fold"/>
</dbReference>
<dbReference type="CDD" id="cd09603">
    <property type="entry name" value="M1_APN_like"/>
    <property type="match status" value="1"/>
</dbReference>
<evidence type="ECO:0000259" key="14">
    <source>
        <dbReference type="Pfam" id="PF17900"/>
    </source>
</evidence>
<comment type="caution">
    <text evidence="15">The sequence shown here is derived from an EMBL/GenBank/DDBJ whole genome shotgun (WGS) entry which is preliminary data.</text>
</comment>
<dbReference type="InterPro" id="IPR045357">
    <property type="entry name" value="Aminopeptidase_N-like_N"/>
</dbReference>
<evidence type="ECO:0000256" key="2">
    <source>
        <dbReference type="ARBA" id="ARBA00001947"/>
    </source>
</evidence>
<dbReference type="PANTHER" id="PTHR11533:SF174">
    <property type="entry name" value="PUROMYCIN-SENSITIVE AMINOPEPTIDASE-RELATED"/>
    <property type="match status" value="1"/>
</dbReference>
<name>A0A1H2TCP1_9FLAO</name>
<evidence type="ECO:0000256" key="6">
    <source>
        <dbReference type="ARBA" id="ARBA00022438"/>
    </source>
</evidence>
<feature type="signal peptide" evidence="12">
    <location>
        <begin position="1"/>
        <end position="19"/>
    </location>
</feature>
<dbReference type="GO" id="GO:0043171">
    <property type="term" value="P:peptide catabolic process"/>
    <property type="evidence" value="ECO:0007669"/>
    <property type="project" value="TreeGrafter"/>
</dbReference>
<feature type="domain" description="Peptidase M1 membrane alanine aminopeptidase" evidence="13">
    <location>
        <begin position="269"/>
        <end position="475"/>
    </location>
</feature>
<sequence length="824" mass="94442">MKKILLLALGLMATGYTHAQTDTSGRTLYRATPEKKTALKHTKLKVDFNFSNQTLGGEEWLTAAPFFYPSDSLILDAKAMLIHKVALDDQGKQQPLTYSYKNDVLRIKLPKIYKKGETYTVYIKYTAQPEKVTDKGSLAITDTKGLYFVNPENDPQGPMRQVWTQGESESSSCWFPTIDKPNQKTTQEIEMTVPDSFVTLSNGLLKSSQKKGDLRTDHWVMDKPHAPYLFFMGAGEFAVVKDTPWRGRVPVEYYVEKKYEPLAKRIFGNTSQMLTFFSERFGYDYPWAKYAQMIVRDFVTGAMENTTAVSHAESAYQSADALNDQNYWEPIIAHELAHHWFGDLVTTESWANITVNESFANYSEYLWLDHKYGRDEADYHLSNNTLQYLHREDDFLKNLVRFGYDVRDDVFDLVSYNKGGAILHMLRRYLGDEAFFQGITDYLKSNEYGTGEAHQLRLSFEKISGKDLSWFFNQWYFGNGNPKVEVEKQYDASQKQLTVKIRQTQEEKLYFQFPLDIDIYLSGKATRHTVWVSARGENTFTFPANKDPELVNINPEGVIVMEEEYLKSVKELLYQVQHAPELKSRMQAITSLGENEGKEVLLAALRDPYFKVRNIALERLSDFSLNKKELAQVEKIATSDPSNIVKSAAIWVLSSSKENKRYTALYEKALTTPSGAVKNAALNAIAHTNPKRAKDFLEKADPKELEIDQLAGLTGVIADNKMTQYLPTLMPYLVNYPFLEEDNPEIAADFKKAYLWAMSLDNKNLVEQMQKAYKDFTQEENGDKAKQALWKVIDEGIAQKKKLPDTATIKEQIKMLEELKSKIK</sequence>
<gene>
    <name evidence="15" type="ORF">SAMN05444420_102150</name>
</gene>
<dbReference type="GO" id="GO:0008270">
    <property type="term" value="F:zinc ion binding"/>
    <property type="evidence" value="ECO:0007669"/>
    <property type="project" value="InterPro"/>
</dbReference>
<dbReference type="SUPFAM" id="SSF48371">
    <property type="entry name" value="ARM repeat"/>
    <property type="match status" value="1"/>
</dbReference>
<dbReference type="GO" id="GO:0070006">
    <property type="term" value="F:metalloaminopeptidase activity"/>
    <property type="evidence" value="ECO:0007669"/>
    <property type="project" value="TreeGrafter"/>
</dbReference>
<feature type="chain" id="PRO_5028870313" description="Aminopeptidase N" evidence="12">
    <location>
        <begin position="20"/>
        <end position="824"/>
    </location>
</feature>
<keyword evidence="6 15" id="KW-0031">Aminopeptidase</keyword>
<dbReference type="InterPro" id="IPR050344">
    <property type="entry name" value="Peptidase_M1_aminopeptidases"/>
</dbReference>
<dbReference type="PANTHER" id="PTHR11533">
    <property type="entry name" value="PROTEASE M1 ZINC METALLOPROTEASE"/>
    <property type="match status" value="1"/>
</dbReference>
<dbReference type="Gene3D" id="1.25.10.10">
    <property type="entry name" value="Leucine-rich Repeat Variant"/>
    <property type="match status" value="1"/>
</dbReference>
<dbReference type="InterPro" id="IPR011989">
    <property type="entry name" value="ARM-like"/>
</dbReference>
<comment type="catalytic activity">
    <reaction evidence="1">
        <text>Release of an N-terminal amino acid, Xaa-|-Yaa- from a peptide, amide or arylamide. Xaa is preferably Ala, but may be most amino acids including Pro (slow action). When a terminal hydrophobic residue is followed by a prolyl residue, the two may be released as an intact Xaa-Pro dipeptide.</text>
        <dbReference type="EC" id="3.4.11.2"/>
    </reaction>
</comment>
<dbReference type="GO" id="GO:0042277">
    <property type="term" value="F:peptide binding"/>
    <property type="evidence" value="ECO:0007669"/>
    <property type="project" value="TreeGrafter"/>
</dbReference>
<feature type="domain" description="Aminopeptidase N-like N-terminal" evidence="14">
    <location>
        <begin position="41"/>
        <end position="229"/>
    </location>
</feature>
<evidence type="ECO:0000256" key="12">
    <source>
        <dbReference type="SAM" id="SignalP"/>
    </source>
</evidence>
<protein>
    <recommendedName>
        <fullName evidence="5">Aminopeptidase N</fullName>
        <ecNumber evidence="4">3.4.11.2</ecNumber>
    </recommendedName>
</protein>
<comment type="similarity">
    <text evidence="3">Belongs to the peptidase M1 family.</text>
</comment>
<dbReference type="GO" id="GO:0016020">
    <property type="term" value="C:membrane"/>
    <property type="evidence" value="ECO:0007669"/>
    <property type="project" value="TreeGrafter"/>
</dbReference>
<keyword evidence="8" id="KW-0479">Metal-binding</keyword>
<dbReference type="Pfam" id="PF01433">
    <property type="entry name" value="Peptidase_M1"/>
    <property type="match status" value="1"/>
</dbReference>
<evidence type="ECO:0000256" key="5">
    <source>
        <dbReference type="ARBA" id="ARBA00015611"/>
    </source>
</evidence>
<dbReference type="InterPro" id="IPR014782">
    <property type="entry name" value="Peptidase_M1_dom"/>
</dbReference>
<dbReference type="SUPFAM" id="SSF63737">
    <property type="entry name" value="Leukotriene A4 hydrolase N-terminal domain"/>
    <property type="match status" value="1"/>
</dbReference>
<keyword evidence="10" id="KW-0862">Zinc</keyword>
<evidence type="ECO:0000256" key="4">
    <source>
        <dbReference type="ARBA" id="ARBA00012564"/>
    </source>
</evidence>
<dbReference type="OrthoDB" id="100605at2"/>
<evidence type="ECO:0000256" key="7">
    <source>
        <dbReference type="ARBA" id="ARBA00022670"/>
    </source>
</evidence>
<evidence type="ECO:0000256" key="10">
    <source>
        <dbReference type="ARBA" id="ARBA00022833"/>
    </source>
</evidence>